<reference evidence="2" key="1">
    <citation type="journal article" date="2023" name="Nat. Commun.">
        <title>Diploid and tetraploid genomes of Acorus and the evolution of monocots.</title>
        <authorList>
            <person name="Ma L."/>
            <person name="Liu K.W."/>
            <person name="Li Z."/>
            <person name="Hsiao Y.Y."/>
            <person name="Qi Y."/>
            <person name="Fu T."/>
            <person name="Tang G.D."/>
            <person name="Zhang D."/>
            <person name="Sun W.H."/>
            <person name="Liu D.K."/>
            <person name="Li Y."/>
            <person name="Chen G.Z."/>
            <person name="Liu X.D."/>
            <person name="Liao X.Y."/>
            <person name="Jiang Y.T."/>
            <person name="Yu X."/>
            <person name="Hao Y."/>
            <person name="Huang J."/>
            <person name="Zhao X.W."/>
            <person name="Ke S."/>
            <person name="Chen Y.Y."/>
            <person name="Wu W.L."/>
            <person name="Hsu J.L."/>
            <person name="Lin Y.F."/>
            <person name="Huang M.D."/>
            <person name="Li C.Y."/>
            <person name="Huang L."/>
            <person name="Wang Z.W."/>
            <person name="Zhao X."/>
            <person name="Zhong W.Y."/>
            <person name="Peng D.H."/>
            <person name="Ahmad S."/>
            <person name="Lan S."/>
            <person name="Zhang J.S."/>
            <person name="Tsai W.C."/>
            <person name="Van de Peer Y."/>
            <person name="Liu Z.J."/>
        </authorList>
    </citation>
    <scope>NUCLEOTIDE SEQUENCE</scope>
    <source>
        <strain evidence="2">CP</strain>
    </source>
</reference>
<evidence type="ECO:0000313" key="2">
    <source>
        <dbReference type="EMBL" id="KAK1308845.1"/>
    </source>
</evidence>
<gene>
    <name evidence="2" type="ORF">QJS10_CPA09g00819</name>
</gene>
<keyword evidence="3" id="KW-1185">Reference proteome</keyword>
<evidence type="ECO:0000313" key="3">
    <source>
        <dbReference type="Proteomes" id="UP001180020"/>
    </source>
</evidence>
<comment type="caution">
    <text evidence="2">The sequence shown here is derived from an EMBL/GenBank/DDBJ whole genome shotgun (WGS) entry which is preliminary data.</text>
</comment>
<name>A0AAV9E5D5_ACOCL</name>
<sequence>MPSAKGRSCIKVDLRKAFDSVRWEFLEEVMRGMNFPPLWTHLVLQCVTTASYSVLALSSKLDAAVTHGTMGKFLKHDLNISHLCFADDLIIFTDAQASSAHSLKLLLEEFSMASGLHLNPLKSQLFSSCSAIEQSQILGIQVKKLVVNIMPSVGRKSALQRSREA</sequence>
<protein>
    <recommendedName>
        <fullName evidence="1">Reverse transcriptase domain-containing protein</fullName>
    </recommendedName>
</protein>
<organism evidence="2 3">
    <name type="scientific">Acorus calamus</name>
    <name type="common">Sweet flag</name>
    <dbReference type="NCBI Taxonomy" id="4465"/>
    <lineage>
        <taxon>Eukaryota</taxon>
        <taxon>Viridiplantae</taxon>
        <taxon>Streptophyta</taxon>
        <taxon>Embryophyta</taxon>
        <taxon>Tracheophyta</taxon>
        <taxon>Spermatophyta</taxon>
        <taxon>Magnoliopsida</taxon>
        <taxon>Liliopsida</taxon>
        <taxon>Acoraceae</taxon>
        <taxon>Acorus</taxon>
    </lineage>
</organism>
<dbReference type="InterPro" id="IPR000477">
    <property type="entry name" value="RT_dom"/>
</dbReference>
<reference evidence="2" key="2">
    <citation type="submission" date="2023-06" db="EMBL/GenBank/DDBJ databases">
        <authorList>
            <person name="Ma L."/>
            <person name="Liu K.-W."/>
            <person name="Li Z."/>
            <person name="Hsiao Y.-Y."/>
            <person name="Qi Y."/>
            <person name="Fu T."/>
            <person name="Tang G."/>
            <person name="Zhang D."/>
            <person name="Sun W.-H."/>
            <person name="Liu D.-K."/>
            <person name="Li Y."/>
            <person name="Chen G.-Z."/>
            <person name="Liu X.-D."/>
            <person name="Liao X.-Y."/>
            <person name="Jiang Y.-T."/>
            <person name="Yu X."/>
            <person name="Hao Y."/>
            <person name="Huang J."/>
            <person name="Zhao X.-W."/>
            <person name="Ke S."/>
            <person name="Chen Y.-Y."/>
            <person name="Wu W.-L."/>
            <person name="Hsu J.-L."/>
            <person name="Lin Y.-F."/>
            <person name="Huang M.-D."/>
            <person name="Li C.-Y."/>
            <person name="Huang L."/>
            <person name="Wang Z.-W."/>
            <person name="Zhao X."/>
            <person name="Zhong W.-Y."/>
            <person name="Peng D.-H."/>
            <person name="Ahmad S."/>
            <person name="Lan S."/>
            <person name="Zhang J.-S."/>
            <person name="Tsai W.-C."/>
            <person name="Van De Peer Y."/>
            <person name="Liu Z.-J."/>
        </authorList>
    </citation>
    <scope>NUCLEOTIDE SEQUENCE</scope>
    <source>
        <strain evidence="2">CP</strain>
        <tissue evidence="2">Leaves</tissue>
    </source>
</reference>
<dbReference type="AlphaFoldDB" id="A0AAV9E5D5"/>
<proteinExistence type="predicted"/>
<evidence type="ECO:0000259" key="1">
    <source>
        <dbReference type="PROSITE" id="PS50878"/>
    </source>
</evidence>
<dbReference type="EMBL" id="JAUJYO010000009">
    <property type="protein sequence ID" value="KAK1308845.1"/>
    <property type="molecule type" value="Genomic_DNA"/>
</dbReference>
<feature type="domain" description="Reverse transcriptase" evidence="1">
    <location>
        <begin position="1"/>
        <end position="142"/>
    </location>
</feature>
<dbReference type="PROSITE" id="PS50878">
    <property type="entry name" value="RT_POL"/>
    <property type="match status" value="1"/>
</dbReference>
<dbReference type="Proteomes" id="UP001180020">
    <property type="component" value="Unassembled WGS sequence"/>
</dbReference>
<accession>A0AAV9E5D5</accession>
<dbReference type="Pfam" id="PF00078">
    <property type="entry name" value="RVT_1"/>
    <property type="match status" value="1"/>
</dbReference>